<evidence type="ECO:0000313" key="5">
    <source>
        <dbReference type="WormBase" id="SRAE_X000218300"/>
    </source>
</evidence>
<dbReference type="GeneID" id="36385255"/>
<dbReference type="WormBase" id="SRAE_X000218300">
    <property type="protein sequence ID" value="SRP10813"/>
    <property type="gene ID" value="WBGene00267761"/>
</dbReference>
<keyword evidence="1" id="KW-0812">Transmembrane</keyword>
<evidence type="ECO:0000313" key="2">
    <source>
        <dbReference type="EMBL" id="CEF60445.1"/>
    </source>
</evidence>
<dbReference type="OrthoDB" id="5874891at2759"/>
<dbReference type="AlphaFoldDB" id="A0A090KSF2"/>
<keyword evidence="1" id="KW-1133">Transmembrane helix</keyword>
<dbReference type="RefSeq" id="XP_024499654.1">
    <property type="nucleotide sequence ID" value="XM_024644884.1"/>
</dbReference>
<evidence type="ECO:0000313" key="3">
    <source>
        <dbReference type="Proteomes" id="UP000035682"/>
    </source>
</evidence>
<reference evidence="3" key="2">
    <citation type="submission" date="2014-09" db="EMBL/GenBank/DDBJ databases">
        <authorList>
            <person name="Martin A.A."/>
        </authorList>
    </citation>
    <scope>NUCLEOTIDE SEQUENCE</scope>
    <source>
        <strain evidence="3">ED321</strain>
    </source>
</reference>
<feature type="transmembrane region" description="Helical" evidence="1">
    <location>
        <begin position="7"/>
        <end position="26"/>
    </location>
</feature>
<protein>
    <submittedName>
        <fullName evidence="2 4">Uncharacterized protein</fullName>
    </submittedName>
</protein>
<organism evidence="2">
    <name type="scientific">Strongyloides ratti</name>
    <name type="common">Parasitic roundworm</name>
    <dbReference type="NCBI Taxonomy" id="34506"/>
    <lineage>
        <taxon>Eukaryota</taxon>
        <taxon>Metazoa</taxon>
        <taxon>Ecdysozoa</taxon>
        <taxon>Nematoda</taxon>
        <taxon>Chromadorea</taxon>
        <taxon>Rhabditida</taxon>
        <taxon>Tylenchina</taxon>
        <taxon>Panagrolaimomorpha</taxon>
        <taxon>Strongyloidoidea</taxon>
        <taxon>Strongyloididae</taxon>
        <taxon>Strongyloides</taxon>
    </lineage>
</organism>
<evidence type="ECO:0000313" key="4">
    <source>
        <dbReference type="WBParaSite" id="SRAE_X000218300.1"/>
    </source>
</evidence>
<reference evidence="2" key="1">
    <citation type="submission" date="2014-09" db="EMBL/GenBank/DDBJ databases">
        <authorList>
            <person name="Aslett A.Martin."/>
        </authorList>
    </citation>
    <scope>NUCLEOTIDE SEQUENCE</scope>
    <source>
        <strain evidence="2">ED321 Heterogonic</strain>
    </source>
</reference>
<keyword evidence="1" id="KW-0472">Membrane</keyword>
<proteinExistence type="predicted"/>
<reference evidence="4" key="3">
    <citation type="submission" date="2020-12" db="UniProtKB">
        <authorList>
            <consortium name="WormBaseParasite"/>
        </authorList>
    </citation>
    <scope>IDENTIFICATION</scope>
</reference>
<dbReference type="EMBL" id="LN609398">
    <property type="protein sequence ID" value="CEF60445.1"/>
    <property type="molecule type" value="Genomic_DNA"/>
</dbReference>
<dbReference type="CTD" id="36385255"/>
<dbReference type="Proteomes" id="UP000035682">
    <property type="component" value="Unplaced"/>
</dbReference>
<name>A0A090KSF2_STRRB</name>
<gene>
    <name evidence="2 4 5" type="ORF">SRAE_X000218300</name>
</gene>
<sequence>MTLNCRKLFFNIIAIAFVIQILQFTIESDAFTLQRPAYFFQKKPKFISNENFQQKPNKFNFFDNRFKSKFMFKRMTPCYYSPIQCLVK</sequence>
<dbReference type="WBParaSite" id="SRAE_X000218300.1">
    <property type="protein sequence ID" value="SRAE_X000218300.1"/>
    <property type="gene ID" value="WBGene00267761"/>
</dbReference>
<evidence type="ECO:0000256" key="1">
    <source>
        <dbReference type="SAM" id="Phobius"/>
    </source>
</evidence>
<keyword evidence="3" id="KW-1185">Reference proteome</keyword>
<accession>A0A090KSF2</accession>